<dbReference type="CDD" id="cd21075">
    <property type="entry name" value="DBD_XPA-like"/>
    <property type="match status" value="1"/>
</dbReference>
<feature type="region of interest" description="Disordered" evidence="1">
    <location>
        <begin position="1"/>
        <end position="91"/>
    </location>
</feature>
<name>A0A1B9IW60_9TREE</name>
<dbReference type="AlphaFoldDB" id="A0A1B9IW60"/>
<accession>A0A1B9IW60</accession>
<reference evidence="3" key="2">
    <citation type="submission" date="2013-12" db="EMBL/GenBank/DDBJ databases">
        <title>Evolution of pathogenesis and genome organization in the Tremellales.</title>
        <authorList>
            <person name="Cuomo C."/>
            <person name="Litvintseva A."/>
            <person name="Heitman J."/>
            <person name="Chen Y."/>
            <person name="Sun S."/>
            <person name="Springer D."/>
            <person name="Dromer F."/>
            <person name="Young S."/>
            <person name="Zeng Q."/>
            <person name="Chapman S."/>
            <person name="Gujja S."/>
            <person name="Saif S."/>
            <person name="Birren B."/>
        </authorList>
    </citation>
    <scope>NUCLEOTIDE SEQUENCE [LARGE SCALE GENOMIC DNA]</scope>
    <source>
        <strain evidence="3">CBS 10435</strain>
    </source>
</reference>
<feature type="compositionally biased region" description="Basic and acidic residues" evidence="1">
    <location>
        <begin position="16"/>
        <end position="25"/>
    </location>
</feature>
<organism evidence="2 3">
    <name type="scientific">Kwoniella mangroviensis CBS 10435</name>
    <dbReference type="NCBI Taxonomy" id="1331196"/>
    <lineage>
        <taxon>Eukaryota</taxon>
        <taxon>Fungi</taxon>
        <taxon>Dikarya</taxon>
        <taxon>Basidiomycota</taxon>
        <taxon>Agaricomycotina</taxon>
        <taxon>Tremellomycetes</taxon>
        <taxon>Tremellales</taxon>
        <taxon>Cryptococcaceae</taxon>
        <taxon>Kwoniella</taxon>
    </lineage>
</organism>
<dbReference type="Proteomes" id="UP000092583">
    <property type="component" value="Unassembled WGS sequence"/>
</dbReference>
<keyword evidence="3" id="KW-1185">Reference proteome</keyword>
<protein>
    <submittedName>
        <fullName evidence="2">Uncharacterized protein</fullName>
    </submittedName>
</protein>
<dbReference type="InterPro" id="IPR037129">
    <property type="entry name" value="XPA_sf"/>
</dbReference>
<dbReference type="OrthoDB" id="68328at2759"/>
<dbReference type="STRING" id="1331196.A0A1B9IW60"/>
<sequence length="525" mass="60992">MDECSPSSLEGDPSEEDAKPFDFKRQASPTWDNDEDADSDYQAKPTKKKAKKSSNTSRSSTSKAKAQDKGKGKLKQKRGKKIVDPDEEEDKPKKKVVLAKQVYWKDIPNWGDRTDCPLLQLPGDVLDMCFGLKSGLGVRDYVALAGVSRYFRHHFTPDIFHSICWSKGVSHVSTLHTTARQIDKPETPSLANHIFSRNVDDWKTARPSKIYNYGNPIHYIPEGPREVWSEAQYIVYKEEQSKWMENERKTQIKSIRETLEEQMKEDKKKKAWAIVGAHSRKVLATVKGREDGEPAIDRDEHGLPVKVKKVVDQSDTTSERAEIEDQVQTNKKKGKKRSGRLTNNKRWTVPDTDTEKEYEILPQQYVNNGERLIYDHWPNEWRCLAVKWINNKRINKTEAMRVYKVTESELLCLKHVLVTNPMSRKIPQQAFLEAAVEALAWRSHGGVEGHKQYIRARAIQTQKLAQNRRDRIEKAQRDGTYVYKHKRRYVSPYDWWRRDFVYDFYGSCESDCEACARENGSDYDW</sequence>
<dbReference type="EMBL" id="KI669460">
    <property type="protein sequence ID" value="OCF59768.1"/>
    <property type="molecule type" value="Genomic_DNA"/>
</dbReference>
<feature type="region of interest" description="Disordered" evidence="1">
    <location>
        <begin position="311"/>
        <end position="348"/>
    </location>
</feature>
<gene>
    <name evidence="2" type="ORF">L486_02441</name>
</gene>
<reference evidence="2 3" key="1">
    <citation type="submission" date="2013-07" db="EMBL/GenBank/DDBJ databases">
        <title>The Genome Sequence of Kwoniella mangroviensis CBS10435.</title>
        <authorList>
            <consortium name="The Broad Institute Genome Sequencing Platform"/>
            <person name="Cuomo C."/>
            <person name="Litvintseva A."/>
            <person name="Chen Y."/>
            <person name="Heitman J."/>
            <person name="Sun S."/>
            <person name="Springer D."/>
            <person name="Dromer F."/>
            <person name="Young S.K."/>
            <person name="Zeng Q."/>
            <person name="Gargeya S."/>
            <person name="Fitzgerald M."/>
            <person name="Abouelleil A."/>
            <person name="Alvarado L."/>
            <person name="Berlin A.M."/>
            <person name="Chapman S.B."/>
            <person name="Dewar J."/>
            <person name="Goldberg J."/>
            <person name="Griggs A."/>
            <person name="Gujja S."/>
            <person name="Hansen M."/>
            <person name="Howarth C."/>
            <person name="Imamovic A."/>
            <person name="Larimer J."/>
            <person name="McCowan C."/>
            <person name="Murphy C."/>
            <person name="Pearson M."/>
            <person name="Priest M."/>
            <person name="Roberts A."/>
            <person name="Saif S."/>
            <person name="Shea T."/>
            <person name="Sykes S."/>
            <person name="Wortman J."/>
            <person name="Nusbaum C."/>
            <person name="Birren B."/>
        </authorList>
    </citation>
    <scope>NUCLEOTIDE SEQUENCE [LARGE SCALE GENOMIC DNA]</scope>
    <source>
        <strain evidence="2 3">CBS 10435</strain>
    </source>
</reference>
<proteinExistence type="predicted"/>
<feature type="compositionally biased region" description="Low complexity" evidence="1">
    <location>
        <begin position="53"/>
        <end position="64"/>
    </location>
</feature>
<evidence type="ECO:0000313" key="2">
    <source>
        <dbReference type="EMBL" id="OCF59768.1"/>
    </source>
</evidence>
<feature type="compositionally biased region" description="Basic and acidic residues" evidence="1">
    <location>
        <begin position="311"/>
        <end position="323"/>
    </location>
</feature>
<dbReference type="Gene3D" id="3.90.530.10">
    <property type="entry name" value="XPA C-terminal domain"/>
    <property type="match status" value="1"/>
</dbReference>
<evidence type="ECO:0000256" key="1">
    <source>
        <dbReference type="SAM" id="MobiDB-lite"/>
    </source>
</evidence>
<feature type="compositionally biased region" description="Basic residues" evidence="1">
    <location>
        <begin position="330"/>
        <end position="339"/>
    </location>
</feature>
<evidence type="ECO:0000313" key="3">
    <source>
        <dbReference type="Proteomes" id="UP000092583"/>
    </source>
</evidence>